<organism evidence="1 2">
    <name type="scientific">Brassica rapa subsp. trilocularis</name>
    <dbReference type="NCBI Taxonomy" id="1813537"/>
    <lineage>
        <taxon>Eukaryota</taxon>
        <taxon>Viridiplantae</taxon>
        <taxon>Streptophyta</taxon>
        <taxon>Embryophyta</taxon>
        <taxon>Tracheophyta</taxon>
        <taxon>Spermatophyta</taxon>
        <taxon>Magnoliopsida</taxon>
        <taxon>eudicotyledons</taxon>
        <taxon>Gunneridae</taxon>
        <taxon>Pentapetalae</taxon>
        <taxon>rosids</taxon>
        <taxon>malvids</taxon>
        <taxon>Brassicales</taxon>
        <taxon>Brassicaceae</taxon>
        <taxon>Brassiceae</taxon>
        <taxon>Brassica</taxon>
    </lineage>
</organism>
<evidence type="ECO:0000313" key="1">
    <source>
        <dbReference type="EMBL" id="KAG5416025.1"/>
    </source>
</evidence>
<dbReference type="SUPFAM" id="SSF51621">
    <property type="entry name" value="Phosphoenolpyruvate/pyruvate domain"/>
    <property type="match status" value="2"/>
</dbReference>
<dbReference type="Gene3D" id="1.20.1440.90">
    <property type="entry name" value="Phosphoenolpyruvate/pyruvate domain"/>
    <property type="match status" value="1"/>
</dbReference>
<dbReference type="PANTHER" id="PTHR30523">
    <property type="entry name" value="PHOSPHOENOLPYRUVATE CARBOXYLASE"/>
    <property type="match status" value="1"/>
</dbReference>
<evidence type="ECO:0000313" key="2">
    <source>
        <dbReference type="Proteomes" id="UP000823674"/>
    </source>
</evidence>
<reference evidence="1 2" key="1">
    <citation type="submission" date="2021-03" db="EMBL/GenBank/DDBJ databases">
        <authorList>
            <person name="King G.J."/>
            <person name="Bancroft I."/>
            <person name="Baten A."/>
            <person name="Bloomfield J."/>
            <person name="Borpatragohain P."/>
            <person name="He Z."/>
            <person name="Irish N."/>
            <person name="Irwin J."/>
            <person name="Liu K."/>
            <person name="Mauleon R.P."/>
            <person name="Moore J."/>
            <person name="Morris R."/>
            <person name="Ostergaard L."/>
            <person name="Wang B."/>
            <person name="Wells R."/>
        </authorList>
    </citation>
    <scope>NUCLEOTIDE SEQUENCE [LARGE SCALE GENOMIC DNA]</scope>
    <source>
        <strain evidence="1">R-o-18</strain>
        <tissue evidence="1">Leaf</tissue>
    </source>
</reference>
<sequence length="295" mass="33549">MGGDRDGNPRVTPEVTRDVCLLARMMAANLYCNQIENLMFELSMWRCIDEFCVAADEIQRNSRKYAAKHCICLILAWDKLNHTRERSRQLLSNRISDIPEEATFTNVEQFLEPLELCYRSLWKDAGRLSAAWELVKVAKKYGVKMTMFLHGRGGTVGRGGGPTHLAILSQPRIQLMHYTAATFEHEMNPHVSPKPEWRALLDAMAVVATEEYRSVVFQEPRFRVLPPLQSYGSLLGRKQDLPIWLGFGGAFKYAIKKDGDPGIAALYDKLLVSKDLWAVGEKLRTNFEETKSLVL</sequence>
<protein>
    <recommendedName>
        <fullName evidence="3">Phosphoenolpyruvate carboxylase</fullName>
    </recommendedName>
</protein>
<accession>A0ABQ7NYU6</accession>
<dbReference type="PANTHER" id="PTHR30523:SF33">
    <property type="entry name" value="PHOSPHOENOLPYRUVATE CARBOXYLASE 3"/>
    <property type="match status" value="1"/>
</dbReference>
<dbReference type="InterPro" id="IPR021135">
    <property type="entry name" value="PEP_COase"/>
</dbReference>
<name>A0ABQ7NYU6_BRACM</name>
<dbReference type="InterPro" id="IPR015813">
    <property type="entry name" value="Pyrv/PenolPyrv_kinase-like_dom"/>
</dbReference>
<dbReference type="Pfam" id="PF00311">
    <property type="entry name" value="PEPcase"/>
    <property type="match status" value="3"/>
</dbReference>
<gene>
    <name evidence="1" type="primary">A01g510410.1_BraROA</name>
    <name evidence="1" type="ORF">IGI04_003592</name>
</gene>
<dbReference type="EMBL" id="JADBGQ010000001">
    <property type="protein sequence ID" value="KAG5416025.1"/>
    <property type="molecule type" value="Genomic_DNA"/>
</dbReference>
<evidence type="ECO:0008006" key="3">
    <source>
        <dbReference type="Google" id="ProtNLM"/>
    </source>
</evidence>
<proteinExistence type="predicted"/>
<comment type="caution">
    <text evidence="1">The sequence shown here is derived from an EMBL/GenBank/DDBJ whole genome shotgun (WGS) entry which is preliminary data.</text>
</comment>
<dbReference type="Proteomes" id="UP000823674">
    <property type="component" value="Chromosome A01"/>
</dbReference>
<keyword evidence="2" id="KW-1185">Reference proteome</keyword>